<dbReference type="EMBL" id="MLJW01000001">
    <property type="protein sequence ID" value="OIR19304.1"/>
    <property type="molecule type" value="Genomic_DNA"/>
</dbReference>
<sequence length="61" mass="6293">MKTKTKKFATENTEVTEMTGGSSMIRVVSIRSGKTKSVGQYAAGCGATALSVTSVANGFSE</sequence>
<accession>A0A1J5TSU6</accession>
<organism evidence="1">
    <name type="scientific">mine drainage metagenome</name>
    <dbReference type="NCBI Taxonomy" id="410659"/>
    <lineage>
        <taxon>unclassified sequences</taxon>
        <taxon>metagenomes</taxon>
        <taxon>ecological metagenomes</taxon>
    </lineage>
</organism>
<dbReference type="AlphaFoldDB" id="A0A1J5TSU6"/>
<protein>
    <submittedName>
        <fullName evidence="1">Uncharacterized protein</fullName>
    </submittedName>
</protein>
<evidence type="ECO:0000313" key="1">
    <source>
        <dbReference type="EMBL" id="OIR19304.1"/>
    </source>
</evidence>
<name>A0A1J5TSU6_9ZZZZ</name>
<comment type="caution">
    <text evidence="1">The sequence shown here is derived from an EMBL/GenBank/DDBJ whole genome shotgun (WGS) entry which is preliminary data.</text>
</comment>
<gene>
    <name evidence="1" type="ORF">GALL_01840</name>
</gene>
<proteinExistence type="predicted"/>
<reference evidence="1" key="1">
    <citation type="submission" date="2016-10" db="EMBL/GenBank/DDBJ databases">
        <title>Sequence of Gallionella enrichment culture.</title>
        <authorList>
            <person name="Poehlein A."/>
            <person name="Muehling M."/>
            <person name="Daniel R."/>
        </authorList>
    </citation>
    <scope>NUCLEOTIDE SEQUENCE</scope>
</reference>